<protein>
    <submittedName>
        <fullName evidence="4">Putative membrane protein</fullName>
    </submittedName>
</protein>
<feature type="domain" description="VanZ-like" evidence="3">
    <location>
        <begin position="1"/>
        <end position="142"/>
    </location>
</feature>
<evidence type="ECO:0000256" key="2">
    <source>
        <dbReference type="SAM" id="SignalP"/>
    </source>
</evidence>
<dbReference type="Pfam" id="PF04892">
    <property type="entry name" value="VanZ"/>
    <property type="match status" value="1"/>
</dbReference>
<dbReference type="AlphaFoldDB" id="A0A078KL82"/>
<name>A0A078KL82_9FIRM</name>
<evidence type="ECO:0000313" key="4">
    <source>
        <dbReference type="EMBL" id="CDZ24476.1"/>
    </source>
</evidence>
<sequence length="159" mass="18395">MLCWMALIFWFSLQSGAQSYAQSHKVLEIVERILNKFGIKFNQALFDIFAPFCKEKVTSEIFIRKLAHFTEYFIFGIICTASIIHWHKRKFLRFVPAALGVLTAAIDEMVIQQFLVSERTAAITDVLLDSIGFYAALIIIFVVSFAVIIFKLFRRRMLT</sequence>
<organism evidence="4 5">
    <name type="scientific">[Clostridium] cellulosi</name>
    <dbReference type="NCBI Taxonomy" id="29343"/>
    <lineage>
        <taxon>Bacteria</taxon>
        <taxon>Bacillati</taxon>
        <taxon>Bacillota</taxon>
        <taxon>Clostridia</taxon>
        <taxon>Eubacteriales</taxon>
        <taxon>Oscillospiraceae</taxon>
        <taxon>Oscillospiraceae incertae sedis</taxon>
    </lineage>
</organism>
<feature type="transmembrane region" description="Helical" evidence="1">
    <location>
        <begin position="131"/>
        <end position="153"/>
    </location>
</feature>
<dbReference type="PATRIC" id="fig|29343.3.peg.1434"/>
<evidence type="ECO:0000313" key="5">
    <source>
        <dbReference type="Proteomes" id="UP000032431"/>
    </source>
</evidence>
<keyword evidence="1" id="KW-0472">Membrane</keyword>
<reference evidence="5" key="1">
    <citation type="submission" date="2014-07" db="EMBL/GenBank/DDBJ databases">
        <authorList>
            <person name="Wibberg D."/>
        </authorList>
    </citation>
    <scope>NUCLEOTIDE SEQUENCE [LARGE SCALE GENOMIC DNA]</scope>
    <source>
        <strain evidence="5">DG5</strain>
    </source>
</reference>
<proteinExistence type="predicted"/>
<dbReference type="Proteomes" id="UP000032431">
    <property type="component" value="Chromosome I"/>
</dbReference>
<dbReference type="EMBL" id="LM995447">
    <property type="protein sequence ID" value="CDZ24476.1"/>
    <property type="molecule type" value="Genomic_DNA"/>
</dbReference>
<feature type="transmembrane region" description="Helical" evidence="1">
    <location>
        <begin position="91"/>
        <end position="111"/>
    </location>
</feature>
<feature type="signal peptide" evidence="2">
    <location>
        <begin position="1"/>
        <end position="17"/>
    </location>
</feature>
<dbReference type="OrthoDB" id="291892at2"/>
<feature type="transmembrane region" description="Helical" evidence="1">
    <location>
        <begin position="66"/>
        <end position="84"/>
    </location>
</feature>
<keyword evidence="5" id="KW-1185">Reference proteome</keyword>
<feature type="chain" id="PRO_5038375146" evidence="2">
    <location>
        <begin position="18"/>
        <end position="159"/>
    </location>
</feature>
<gene>
    <name evidence="4" type="ORF">CCDG5_1362</name>
</gene>
<keyword evidence="1" id="KW-1133">Transmembrane helix</keyword>
<accession>A0A078KL82</accession>
<dbReference type="HOGENOM" id="CLU_096028_0_3_9"/>
<dbReference type="InterPro" id="IPR006976">
    <property type="entry name" value="VanZ-like"/>
</dbReference>
<dbReference type="STRING" id="29343.CCDG5_1362"/>
<evidence type="ECO:0000256" key="1">
    <source>
        <dbReference type="SAM" id="Phobius"/>
    </source>
</evidence>
<keyword evidence="2" id="KW-0732">Signal</keyword>
<dbReference type="KEGG" id="ccel:CCDG5_1362"/>
<keyword evidence="1" id="KW-0812">Transmembrane</keyword>
<evidence type="ECO:0000259" key="3">
    <source>
        <dbReference type="Pfam" id="PF04892"/>
    </source>
</evidence>
<dbReference type="NCBIfam" id="NF037970">
    <property type="entry name" value="vanZ_1"/>
    <property type="match status" value="1"/>
</dbReference>